<dbReference type="AlphaFoldDB" id="A0AAW4X0R1"/>
<dbReference type="RefSeq" id="WP_229346100.1">
    <property type="nucleotide sequence ID" value="NZ_JAJFAT010000011.1"/>
</dbReference>
<dbReference type="PANTHER" id="PTHR28055">
    <property type="entry name" value="ALTERED INHERITANCE OF MITOCHONDRIA PROTEIN 41, MITOCHONDRIAL"/>
    <property type="match status" value="1"/>
</dbReference>
<evidence type="ECO:0000313" key="1">
    <source>
        <dbReference type="EMBL" id="MCC3145396.1"/>
    </source>
</evidence>
<sequence length="150" mass="17176">MEALKKRLLEDMKKAMKEKDKERLAVIRMTRSEIKNKEIETGKELDDKEVIAVIAKQLKSIKDSIPDFKKSGKKEVMDKLYREMEILEEYLPEQMSEEEIDKTVAAVIAETGAESMQDMGQVMAKIMPKIKGRADGSLVSQKVKEKLSQK</sequence>
<dbReference type="InterPro" id="IPR019004">
    <property type="entry name" value="YqeY/Aim41"/>
</dbReference>
<dbReference type="SUPFAM" id="SSF89095">
    <property type="entry name" value="GatB/YqeY motif"/>
    <property type="match status" value="1"/>
</dbReference>
<protein>
    <submittedName>
        <fullName evidence="1">GatB/YqeY domain-containing protein</fullName>
    </submittedName>
</protein>
<reference evidence="1 2" key="1">
    <citation type="submission" date="2021-10" db="EMBL/GenBank/DDBJ databases">
        <authorList>
            <person name="Grouzdev D.S."/>
            <person name="Pantiukh K.S."/>
            <person name="Krutkina M.S."/>
        </authorList>
    </citation>
    <scope>NUCLEOTIDE SEQUENCE [LARGE SCALE GENOMIC DNA]</scope>
    <source>
        <strain evidence="1 2">Z-7514</strain>
    </source>
</reference>
<organism evidence="1 2">
    <name type="scientific">Halanaerobium polyolivorans</name>
    <dbReference type="NCBI Taxonomy" id="2886943"/>
    <lineage>
        <taxon>Bacteria</taxon>
        <taxon>Bacillati</taxon>
        <taxon>Bacillota</taxon>
        <taxon>Clostridia</taxon>
        <taxon>Halanaerobiales</taxon>
        <taxon>Halanaerobiaceae</taxon>
        <taxon>Halanaerobium</taxon>
    </lineage>
</organism>
<dbReference type="PANTHER" id="PTHR28055:SF1">
    <property type="entry name" value="ALTERED INHERITANCE OF MITOCHONDRIA PROTEIN 41, MITOCHONDRIAL"/>
    <property type="match status" value="1"/>
</dbReference>
<dbReference type="Gene3D" id="1.10.10.410">
    <property type="match status" value="1"/>
</dbReference>
<gene>
    <name evidence="1" type="ORF">LJ207_08685</name>
</gene>
<accession>A0AAW4X0R1</accession>
<dbReference type="Proteomes" id="UP001199296">
    <property type="component" value="Unassembled WGS sequence"/>
</dbReference>
<name>A0AAW4X0R1_9FIRM</name>
<proteinExistence type="predicted"/>
<dbReference type="Gene3D" id="1.10.1510.10">
    <property type="entry name" value="Uncharacterised protein YqeY/AIM41 PF09424, N-terminal domain"/>
    <property type="match status" value="1"/>
</dbReference>
<comment type="caution">
    <text evidence="1">The sequence shown here is derived from an EMBL/GenBank/DDBJ whole genome shotgun (WGS) entry which is preliminary data.</text>
</comment>
<evidence type="ECO:0000313" key="2">
    <source>
        <dbReference type="Proteomes" id="UP001199296"/>
    </source>
</evidence>
<dbReference type="InterPro" id="IPR042184">
    <property type="entry name" value="YqeY/Aim41_N"/>
</dbReference>
<dbReference type="EMBL" id="JAJFAT010000011">
    <property type="protein sequence ID" value="MCC3145396.1"/>
    <property type="molecule type" value="Genomic_DNA"/>
</dbReference>
<keyword evidence="2" id="KW-1185">Reference proteome</keyword>
<dbReference type="InterPro" id="IPR003789">
    <property type="entry name" value="Asn/Gln_tRNA_amidoTrase-B-like"/>
</dbReference>
<dbReference type="GO" id="GO:0016884">
    <property type="term" value="F:carbon-nitrogen ligase activity, with glutamine as amido-N-donor"/>
    <property type="evidence" value="ECO:0007669"/>
    <property type="project" value="InterPro"/>
</dbReference>
<dbReference type="InterPro" id="IPR023168">
    <property type="entry name" value="GatB_Yqey_C_2"/>
</dbReference>
<dbReference type="Pfam" id="PF09424">
    <property type="entry name" value="YqeY"/>
    <property type="match status" value="1"/>
</dbReference>